<reference evidence="2 3" key="1">
    <citation type="submission" date="2019-12" db="EMBL/GenBank/DDBJ databases">
        <title>Isolation and characterization of three novel carbon monoxide-oxidizing members of Halobacteria from salione crusts and soils.</title>
        <authorList>
            <person name="Myers M.R."/>
            <person name="King G.M."/>
        </authorList>
    </citation>
    <scope>NUCLEOTIDE SEQUENCE [LARGE SCALE GENOMIC DNA]</scope>
    <source>
        <strain evidence="2 3">PCN9</strain>
    </source>
</reference>
<keyword evidence="3" id="KW-1185">Reference proteome</keyword>
<dbReference type="OrthoDB" id="312630at2157"/>
<accession>A0A6B0SFW3</accession>
<keyword evidence="1" id="KW-1133">Transmembrane helix</keyword>
<dbReference type="EMBL" id="WUUU01000053">
    <property type="protein sequence ID" value="MXR20625.1"/>
    <property type="molecule type" value="Genomic_DNA"/>
</dbReference>
<sequence>MTKLKLAVAVVLLAVTAGCLGGGPTPSDDDLQEDATYDWDTDADVTVVVEGEEYKTVATVEDTGKVRLARSSGFGGRNPLFISAVQFRYPNGTVVGADAIDVSSKDQRTVVELPADNGTLAYTSNAGSRSATIPLDFEGSHEVVLPAAMRVSFPLFGSVDPGGYEKTVEDNRVHLRWDSLSNATIEVDFYLERDLYLFGGIIGVLAVAALAGVAYYRLRIRRLEQEREQAGLDVEK</sequence>
<gene>
    <name evidence="2" type="ORF">GRX66_08385</name>
</gene>
<organism evidence="2 3">
    <name type="scientific">Halobacterium bonnevillei</name>
    <dbReference type="NCBI Taxonomy" id="2692200"/>
    <lineage>
        <taxon>Archaea</taxon>
        <taxon>Methanobacteriati</taxon>
        <taxon>Methanobacteriota</taxon>
        <taxon>Stenosarchaea group</taxon>
        <taxon>Halobacteria</taxon>
        <taxon>Halobacteriales</taxon>
        <taxon>Halobacteriaceae</taxon>
        <taxon>Halobacterium</taxon>
    </lineage>
</organism>
<dbReference type="AlphaFoldDB" id="A0A6B0SFW3"/>
<keyword evidence="1" id="KW-0812">Transmembrane</keyword>
<evidence type="ECO:0000313" key="3">
    <source>
        <dbReference type="Proteomes" id="UP000471521"/>
    </source>
</evidence>
<dbReference type="Pfam" id="PF19119">
    <property type="entry name" value="DUF5803"/>
    <property type="match status" value="1"/>
</dbReference>
<dbReference type="PROSITE" id="PS51257">
    <property type="entry name" value="PROKAR_LIPOPROTEIN"/>
    <property type="match status" value="1"/>
</dbReference>
<evidence type="ECO:0000256" key="1">
    <source>
        <dbReference type="SAM" id="Phobius"/>
    </source>
</evidence>
<evidence type="ECO:0008006" key="4">
    <source>
        <dbReference type="Google" id="ProtNLM"/>
    </source>
</evidence>
<protein>
    <recommendedName>
        <fullName evidence="4">Lipoprotein</fullName>
    </recommendedName>
</protein>
<proteinExistence type="predicted"/>
<dbReference type="RefSeq" id="WP_159526161.1">
    <property type="nucleotide sequence ID" value="NZ_WUUU01000053.1"/>
</dbReference>
<evidence type="ECO:0000313" key="2">
    <source>
        <dbReference type="EMBL" id="MXR20625.1"/>
    </source>
</evidence>
<name>A0A6B0SFW3_9EURY</name>
<comment type="caution">
    <text evidence="2">The sequence shown here is derived from an EMBL/GenBank/DDBJ whole genome shotgun (WGS) entry which is preliminary data.</text>
</comment>
<dbReference type="Proteomes" id="UP000471521">
    <property type="component" value="Unassembled WGS sequence"/>
</dbReference>
<dbReference type="InterPro" id="IPR043826">
    <property type="entry name" value="DUF5803"/>
</dbReference>
<feature type="transmembrane region" description="Helical" evidence="1">
    <location>
        <begin position="195"/>
        <end position="218"/>
    </location>
</feature>
<keyword evidence="1" id="KW-0472">Membrane</keyword>